<name>A0AAV9Y3A1_9CRYT</name>
<sequence>MTISFLSYLENLFVNHNKCCSNLINFEKKETIQCIDLDPPQIINTISDFKDGGVVVGFDISQKDMFEDLLKEVRAKIFGKASVEPDEMEKIDEMNKKNRTTLNEEANVPRLVLKKKTRVIKFEEEE</sequence>
<dbReference type="Proteomes" id="UP001311799">
    <property type="component" value="Unassembled WGS sequence"/>
</dbReference>
<comment type="caution">
    <text evidence="1">The sequence shown here is derived from an EMBL/GenBank/DDBJ whole genome shotgun (WGS) entry which is preliminary data.</text>
</comment>
<keyword evidence="2" id="KW-1185">Reference proteome</keyword>
<protein>
    <submittedName>
        <fullName evidence="1">Uncharacterized protein</fullName>
    </submittedName>
</protein>
<gene>
    <name evidence="1" type="ORF">RS030_213327</name>
</gene>
<proteinExistence type="predicted"/>
<organism evidence="1 2">
    <name type="scientific">Cryptosporidium xiaoi</name>
    <dbReference type="NCBI Taxonomy" id="659607"/>
    <lineage>
        <taxon>Eukaryota</taxon>
        <taxon>Sar</taxon>
        <taxon>Alveolata</taxon>
        <taxon>Apicomplexa</taxon>
        <taxon>Conoidasida</taxon>
        <taxon>Coccidia</taxon>
        <taxon>Eucoccidiorida</taxon>
        <taxon>Eimeriorina</taxon>
        <taxon>Cryptosporidiidae</taxon>
        <taxon>Cryptosporidium</taxon>
    </lineage>
</organism>
<accession>A0AAV9Y3A1</accession>
<evidence type="ECO:0000313" key="1">
    <source>
        <dbReference type="EMBL" id="KAK6589336.1"/>
    </source>
</evidence>
<dbReference type="AlphaFoldDB" id="A0AAV9Y3A1"/>
<reference evidence="1 2" key="1">
    <citation type="submission" date="2023-10" db="EMBL/GenBank/DDBJ databases">
        <title>Comparative genomics analysis reveals potential genetic determinants of host preference in Cryptosporidium xiaoi.</title>
        <authorList>
            <person name="Xiao L."/>
            <person name="Li J."/>
        </authorList>
    </citation>
    <scope>NUCLEOTIDE SEQUENCE [LARGE SCALE GENOMIC DNA]</scope>
    <source>
        <strain evidence="1 2">52996</strain>
    </source>
</reference>
<dbReference type="EMBL" id="JAWDEY010000013">
    <property type="protein sequence ID" value="KAK6589336.1"/>
    <property type="molecule type" value="Genomic_DNA"/>
</dbReference>
<evidence type="ECO:0000313" key="2">
    <source>
        <dbReference type="Proteomes" id="UP001311799"/>
    </source>
</evidence>